<accession>A0A4U5LTG3</accession>
<reference evidence="2 3" key="1">
    <citation type="journal article" date="2015" name="Genome Biol.">
        <title>Comparative genomics of Steinernema reveals deeply conserved gene regulatory networks.</title>
        <authorList>
            <person name="Dillman A.R."/>
            <person name="Macchietto M."/>
            <person name="Porter C.F."/>
            <person name="Rogers A."/>
            <person name="Williams B."/>
            <person name="Antoshechkin I."/>
            <person name="Lee M.M."/>
            <person name="Goodwin Z."/>
            <person name="Lu X."/>
            <person name="Lewis E.E."/>
            <person name="Goodrich-Blair H."/>
            <person name="Stock S.P."/>
            <person name="Adams B.J."/>
            <person name="Sternberg P.W."/>
            <person name="Mortazavi A."/>
        </authorList>
    </citation>
    <scope>NUCLEOTIDE SEQUENCE [LARGE SCALE GENOMIC DNA]</scope>
    <source>
        <strain evidence="2 3">ALL</strain>
    </source>
</reference>
<organism evidence="2 3">
    <name type="scientific">Steinernema carpocapsae</name>
    <name type="common">Entomopathogenic nematode</name>
    <dbReference type="NCBI Taxonomy" id="34508"/>
    <lineage>
        <taxon>Eukaryota</taxon>
        <taxon>Metazoa</taxon>
        <taxon>Ecdysozoa</taxon>
        <taxon>Nematoda</taxon>
        <taxon>Chromadorea</taxon>
        <taxon>Rhabditida</taxon>
        <taxon>Tylenchina</taxon>
        <taxon>Panagrolaimomorpha</taxon>
        <taxon>Strongyloidoidea</taxon>
        <taxon>Steinernematidae</taxon>
        <taxon>Steinernema</taxon>
    </lineage>
</organism>
<dbReference type="EMBL" id="AZBU02000012">
    <property type="protein sequence ID" value="TKR59358.1"/>
    <property type="molecule type" value="Genomic_DNA"/>
</dbReference>
<proteinExistence type="predicted"/>
<evidence type="ECO:0000313" key="2">
    <source>
        <dbReference type="EMBL" id="TKR59358.1"/>
    </source>
</evidence>
<dbReference type="Proteomes" id="UP000298663">
    <property type="component" value="Unassembled WGS sequence"/>
</dbReference>
<keyword evidence="3" id="KW-1185">Reference proteome</keyword>
<dbReference type="AlphaFoldDB" id="A0A4U5LTG3"/>
<keyword evidence="1" id="KW-0732">Signal</keyword>
<gene>
    <name evidence="2" type="ORF">L596_029042</name>
</gene>
<sequence length="233" mass="25771">MLLFLCLLSVAPWFVFSLTCSIRSGLNVYWYDSTAEEYTFDYWHTISDAWEEGDGLYHVWYQSLYPPWLDGSLDISMNGETSKTSMNLTGEVTSIVAGPYDLVSARFRDNFLAETRPGMPHFDVEFPTCHVLETGGCDSYQCVHGLICACCVGYNRYCPHPKKTANLTTTSTTSTTSSYSTKSTFLPTSSSLIMISTTTTLPPPTPDPIDVGSGDRINYGHAKLGLQKLANVS</sequence>
<protein>
    <submittedName>
        <fullName evidence="2">Uncharacterized protein</fullName>
    </submittedName>
</protein>
<comment type="caution">
    <text evidence="2">The sequence shown here is derived from an EMBL/GenBank/DDBJ whole genome shotgun (WGS) entry which is preliminary data.</text>
</comment>
<evidence type="ECO:0000256" key="1">
    <source>
        <dbReference type="SAM" id="SignalP"/>
    </source>
</evidence>
<name>A0A4U5LTG3_STECR</name>
<reference evidence="2 3" key="2">
    <citation type="journal article" date="2019" name="G3 (Bethesda)">
        <title>Hybrid Assembly of the Genome of the Entomopathogenic Nematode Steinernema carpocapsae Identifies the X-Chromosome.</title>
        <authorList>
            <person name="Serra L."/>
            <person name="Macchietto M."/>
            <person name="Macias-Munoz A."/>
            <person name="McGill C.J."/>
            <person name="Rodriguez I.M."/>
            <person name="Rodriguez B."/>
            <person name="Murad R."/>
            <person name="Mortazavi A."/>
        </authorList>
    </citation>
    <scope>NUCLEOTIDE SEQUENCE [LARGE SCALE GENOMIC DNA]</scope>
    <source>
        <strain evidence="2 3">ALL</strain>
    </source>
</reference>
<feature type="signal peptide" evidence="1">
    <location>
        <begin position="1"/>
        <end position="17"/>
    </location>
</feature>
<evidence type="ECO:0000313" key="3">
    <source>
        <dbReference type="Proteomes" id="UP000298663"/>
    </source>
</evidence>
<feature type="chain" id="PRO_5020263229" evidence="1">
    <location>
        <begin position="18"/>
        <end position="233"/>
    </location>
</feature>